<dbReference type="GO" id="GO:0005811">
    <property type="term" value="C:lipid droplet"/>
    <property type="evidence" value="ECO:0007669"/>
    <property type="project" value="UniProtKB-SubCell"/>
</dbReference>
<dbReference type="InterPro" id="IPR004279">
    <property type="entry name" value="Perilipin"/>
</dbReference>
<keyword evidence="3" id="KW-0551">Lipid droplet</keyword>
<dbReference type="GO" id="GO:0010890">
    <property type="term" value="P:positive regulation of triglyceride storage"/>
    <property type="evidence" value="ECO:0007669"/>
    <property type="project" value="TreeGrafter"/>
</dbReference>
<dbReference type="SUPFAM" id="SSF109775">
    <property type="entry name" value="Mannose-6-phosphate receptor binding protein 1 (Tip47), C-terminal domain"/>
    <property type="match status" value="1"/>
</dbReference>
<evidence type="ECO:0000313" key="6">
    <source>
        <dbReference type="Proteomes" id="UP000694407"/>
    </source>
</evidence>
<dbReference type="GO" id="GO:0005829">
    <property type="term" value="C:cytosol"/>
    <property type="evidence" value="ECO:0007669"/>
    <property type="project" value="TreeGrafter"/>
</dbReference>
<protein>
    <submittedName>
        <fullName evidence="5">Perilipin 3</fullName>
    </submittedName>
</protein>
<evidence type="ECO:0000256" key="3">
    <source>
        <dbReference type="ARBA" id="ARBA00022677"/>
    </source>
</evidence>
<name>A0A8C5ZW46_MARMA</name>
<feature type="compositionally biased region" description="Basic and acidic residues" evidence="4">
    <location>
        <begin position="281"/>
        <end position="294"/>
    </location>
</feature>
<proteinExistence type="inferred from homology"/>
<feature type="compositionally biased region" description="Pro residues" evidence="4">
    <location>
        <begin position="316"/>
        <end position="325"/>
    </location>
</feature>
<reference evidence="5" key="2">
    <citation type="submission" date="2025-09" db="UniProtKB">
        <authorList>
            <consortium name="Ensembl"/>
        </authorList>
    </citation>
    <scope>IDENTIFICATION</scope>
</reference>
<feature type="compositionally biased region" description="Basic and acidic residues" evidence="4">
    <location>
        <begin position="1"/>
        <end position="14"/>
    </location>
</feature>
<comment type="subcellular location">
    <subcellularLocation>
        <location evidence="1">Lipid droplet</location>
    </subcellularLocation>
</comment>
<feature type="compositionally biased region" description="Low complexity" evidence="4">
    <location>
        <begin position="264"/>
        <end position="274"/>
    </location>
</feature>
<keyword evidence="6" id="KW-1185">Reference proteome</keyword>
<reference evidence="5" key="1">
    <citation type="submission" date="2025-08" db="UniProtKB">
        <authorList>
            <consortium name="Ensembl"/>
        </authorList>
    </citation>
    <scope>IDENTIFICATION</scope>
</reference>
<dbReference type="Gene3D" id="1.20.120.340">
    <property type="entry name" value="Flagellar protein FliS"/>
    <property type="match status" value="1"/>
</dbReference>
<dbReference type="PANTHER" id="PTHR14024:SF11">
    <property type="entry name" value="PERILIPIN-3"/>
    <property type="match status" value="1"/>
</dbReference>
<feature type="region of interest" description="Disordered" evidence="4">
    <location>
        <begin position="1"/>
        <end position="23"/>
    </location>
</feature>
<feature type="compositionally biased region" description="Polar residues" evidence="4">
    <location>
        <begin position="304"/>
        <end position="315"/>
    </location>
</feature>
<feature type="region of interest" description="Disordered" evidence="4">
    <location>
        <begin position="244"/>
        <end position="325"/>
    </location>
</feature>
<dbReference type="AlphaFoldDB" id="A0A8C5ZW46"/>
<accession>A0A8C5ZW46</accession>
<organism evidence="5 6">
    <name type="scientific">Marmota marmota marmota</name>
    <name type="common">Alpine marmot</name>
    <dbReference type="NCBI Taxonomy" id="9994"/>
    <lineage>
        <taxon>Eukaryota</taxon>
        <taxon>Metazoa</taxon>
        <taxon>Chordata</taxon>
        <taxon>Craniata</taxon>
        <taxon>Vertebrata</taxon>
        <taxon>Euteleostomi</taxon>
        <taxon>Mammalia</taxon>
        <taxon>Eutheria</taxon>
        <taxon>Euarchontoglires</taxon>
        <taxon>Glires</taxon>
        <taxon>Rodentia</taxon>
        <taxon>Sciuromorpha</taxon>
        <taxon>Sciuridae</taxon>
        <taxon>Xerinae</taxon>
        <taxon>Marmotini</taxon>
        <taxon>Marmota</taxon>
    </lineage>
</organism>
<evidence type="ECO:0000256" key="1">
    <source>
        <dbReference type="ARBA" id="ARBA00004502"/>
    </source>
</evidence>
<gene>
    <name evidence="5" type="primary">PLIN3</name>
</gene>
<dbReference type="Proteomes" id="UP000694407">
    <property type="component" value="Unplaced"/>
</dbReference>
<dbReference type="PANTHER" id="PTHR14024">
    <property type="entry name" value="PERILIPIN"/>
    <property type="match status" value="1"/>
</dbReference>
<dbReference type="Pfam" id="PF03036">
    <property type="entry name" value="Perilipin"/>
    <property type="match status" value="2"/>
</dbReference>
<dbReference type="Gene3D" id="3.30.720.170">
    <property type="entry name" value="Perilipin, alpha-beta domain"/>
    <property type="match status" value="1"/>
</dbReference>
<evidence type="ECO:0000256" key="2">
    <source>
        <dbReference type="ARBA" id="ARBA00006311"/>
    </source>
</evidence>
<dbReference type="Ensembl" id="ENSMMMT00000023875.1">
    <property type="protein sequence ID" value="ENSMMMP00000021010.1"/>
    <property type="gene ID" value="ENSMMMG00000018498.1"/>
</dbReference>
<evidence type="ECO:0000256" key="4">
    <source>
        <dbReference type="SAM" id="MobiDB-lite"/>
    </source>
</evidence>
<evidence type="ECO:0000313" key="5">
    <source>
        <dbReference type="Ensembl" id="ENSMMMP00000021010.1"/>
    </source>
</evidence>
<dbReference type="GO" id="GO:0019915">
    <property type="term" value="P:lipid storage"/>
    <property type="evidence" value="ECO:0007669"/>
    <property type="project" value="TreeGrafter"/>
</dbReference>
<dbReference type="GeneTree" id="ENSGT00950000182920"/>
<comment type="similarity">
    <text evidence="2">Belongs to the perilipin family.</text>
</comment>
<sequence>QKSEGTSHPAHPERPLTPQPSVVGRVASMPLISSTCDLVSAAYASTKESHPHVKTVCDAAEKGIKTLTAAAVSGAQPILSKLEPQIASASEYAHRGLDRLEDSLPVLQQPTEKVLADTKELVSSRVSGAREMVSDTVSSAKDAVATRVSGAVDVTRGAGFDVASVQQQRQEQSYFVRLGSLSERLRQRAYEHSLGKLRSTRQRAQDGLQQLAQALSLMETVKQGVDQKFVEGQERLHQMWLSWSQKEQGPQGTERDPAKPEVPGRPGCRGPARGTFRRTRSRDCPRAPVRDAATRKQFLRRAKQVSSPRSHGPQVTPSPDPSPEP</sequence>